<dbReference type="Gene3D" id="6.10.160.10">
    <property type="match status" value="1"/>
</dbReference>
<organism evidence="10 11">
    <name type="scientific">Mucuna pruriens</name>
    <name type="common">Velvet bean</name>
    <name type="synonym">Dolichos pruriens</name>
    <dbReference type="NCBI Taxonomy" id="157652"/>
    <lineage>
        <taxon>Eukaryota</taxon>
        <taxon>Viridiplantae</taxon>
        <taxon>Streptophyta</taxon>
        <taxon>Embryophyta</taxon>
        <taxon>Tracheophyta</taxon>
        <taxon>Spermatophyta</taxon>
        <taxon>Magnoliopsida</taxon>
        <taxon>eudicotyledons</taxon>
        <taxon>Gunneridae</taxon>
        <taxon>Pentapetalae</taxon>
        <taxon>rosids</taxon>
        <taxon>fabids</taxon>
        <taxon>Fabales</taxon>
        <taxon>Fabaceae</taxon>
        <taxon>Papilionoideae</taxon>
        <taxon>50 kb inversion clade</taxon>
        <taxon>NPAAA clade</taxon>
        <taxon>indigoferoid/millettioid clade</taxon>
        <taxon>Phaseoleae</taxon>
        <taxon>Mucuna</taxon>
    </lineage>
</organism>
<dbReference type="STRING" id="157652.A0A371ER11"/>
<dbReference type="PANTHER" id="PTHR10986">
    <property type="entry name" value="39S RIBOSOMAL PROTEIN L20"/>
    <property type="match status" value="1"/>
</dbReference>
<comment type="caution">
    <text evidence="10">The sequence shown here is derived from an EMBL/GenBank/DDBJ whole genome shotgun (WGS) entry which is preliminary data.</text>
</comment>
<dbReference type="EMBL" id="QJKJ01012539">
    <property type="protein sequence ID" value="RDX68452.1"/>
    <property type="molecule type" value="Genomic_DNA"/>
</dbReference>
<evidence type="ECO:0000256" key="7">
    <source>
        <dbReference type="ARBA" id="ARBA00035295"/>
    </source>
</evidence>
<dbReference type="SUPFAM" id="SSF74731">
    <property type="entry name" value="Ribosomal protein L20"/>
    <property type="match status" value="1"/>
</dbReference>
<evidence type="ECO:0000313" key="11">
    <source>
        <dbReference type="Proteomes" id="UP000257109"/>
    </source>
</evidence>
<keyword evidence="6 9" id="KW-0687">Ribonucleoprotein</keyword>
<dbReference type="Pfam" id="PF00453">
    <property type="entry name" value="Ribosomal_L20"/>
    <property type="match status" value="1"/>
</dbReference>
<dbReference type="GO" id="GO:0009536">
    <property type="term" value="C:plastid"/>
    <property type="evidence" value="ECO:0007669"/>
    <property type="project" value="UniProtKB-SubCell"/>
</dbReference>
<keyword evidence="4" id="KW-0694">RNA-binding</keyword>
<dbReference type="PRINTS" id="PR00062">
    <property type="entry name" value="RIBOSOMALL20"/>
</dbReference>
<dbReference type="NCBIfam" id="TIGR01032">
    <property type="entry name" value="rplT_bact"/>
    <property type="match status" value="1"/>
</dbReference>
<evidence type="ECO:0000256" key="5">
    <source>
        <dbReference type="ARBA" id="ARBA00022980"/>
    </source>
</evidence>
<comment type="similarity">
    <text evidence="2 9">Belongs to the bacterial ribosomal protein bL20 family.</text>
</comment>
<protein>
    <recommendedName>
        <fullName evidence="7">Large ribosomal subunit protein bL20c</fullName>
    </recommendedName>
    <alternativeName>
        <fullName evidence="8">50S ribosomal protein L20, chloroplastic</fullName>
    </alternativeName>
</protein>
<sequence>VSKPNIILHQTERRLAGGTVSVVIAAQYSKPKTLSFVDFIEEKMNKDKIFKLAKGFRGRAKNCIRIARERVEKALQYSYRDRRNKKRDMRSLWIQRINAGTRIHGVNYGNFMHGLMKENIQLNRKVLSELSMHEPYSFKSLVDISRNAFPGNKNVVVPPRKRIIIFITNIHWELVNCLEPCSCQLASESIVTKEKISDTLAFSPWKPCSHKLNHNRTARDENYHTLYRPTYIGDGAWTWLSYSQIQTITKCFCIRVFTYNHYGIRKVVGLHE</sequence>
<dbReference type="CDD" id="cd07026">
    <property type="entry name" value="Ribosomal_L20"/>
    <property type="match status" value="1"/>
</dbReference>
<keyword evidence="5 9" id="KW-0689">Ribosomal protein</keyword>
<dbReference type="InterPro" id="IPR005813">
    <property type="entry name" value="Ribosomal_bL20"/>
</dbReference>
<evidence type="ECO:0000256" key="2">
    <source>
        <dbReference type="ARBA" id="ARBA00007698"/>
    </source>
</evidence>
<evidence type="ECO:0000313" key="10">
    <source>
        <dbReference type="EMBL" id="RDX68452.1"/>
    </source>
</evidence>
<evidence type="ECO:0000256" key="9">
    <source>
        <dbReference type="RuleBase" id="RU000561"/>
    </source>
</evidence>
<keyword evidence="11" id="KW-1185">Reference proteome</keyword>
<dbReference type="HAMAP" id="MF_00382">
    <property type="entry name" value="Ribosomal_bL20"/>
    <property type="match status" value="1"/>
</dbReference>
<name>A0A371ER11_MUCPR</name>
<keyword evidence="3" id="KW-0699">rRNA-binding</keyword>
<reference evidence="10" key="1">
    <citation type="submission" date="2018-05" db="EMBL/GenBank/DDBJ databases">
        <title>Draft genome of Mucuna pruriens seed.</title>
        <authorList>
            <person name="Nnadi N.E."/>
            <person name="Vos R."/>
            <person name="Hasami M.H."/>
            <person name="Devisetty U.K."/>
            <person name="Aguiy J.C."/>
        </authorList>
    </citation>
    <scope>NUCLEOTIDE SEQUENCE [LARGE SCALE GENOMIC DNA]</scope>
    <source>
        <strain evidence="10">JCA_2017</strain>
    </source>
</reference>
<dbReference type="InterPro" id="IPR049946">
    <property type="entry name" value="RIBOSOMAL_L20_CS"/>
</dbReference>
<dbReference type="OrthoDB" id="10251781at2759"/>
<dbReference type="GO" id="GO:0006412">
    <property type="term" value="P:translation"/>
    <property type="evidence" value="ECO:0007669"/>
    <property type="project" value="InterPro"/>
</dbReference>
<dbReference type="GO" id="GO:1990904">
    <property type="term" value="C:ribonucleoprotein complex"/>
    <property type="evidence" value="ECO:0007669"/>
    <property type="project" value="UniProtKB-KW"/>
</dbReference>
<dbReference type="AlphaFoldDB" id="A0A371ER11"/>
<feature type="non-terminal residue" evidence="10">
    <location>
        <position position="272"/>
    </location>
</feature>
<dbReference type="PROSITE" id="PS00937">
    <property type="entry name" value="RIBOSOMAL_L20"/>
    <property type="match status" value="1"/>
</dbReference>
<dbReference type="InterPro" id="IPR035566">
    <property type="entry name" value="Ribosomal_protein_bL20_C"/>
</dbReference>
<gene>
    <name evidence="10" type="primary">rplT</name>
    <name evidence="10" type="ORF">CR513_52563</name>
</gene>
<comment type="subcellular location">
    <subcellularLocation>
        <location evidence="1">Plastid</location>
    </subcellularLocation>
</comment>
<dbReference type="GO" id="GO:0003735">
    <property type="term" value="F:structural constituent of ribosome"/>
    <property type="evidence" value="ECO:0007669"/>
    <property type="project" value="InterPro"/>
</dbReference>
<feature type="non-terminal residue" evidence="10">
    <location>
        <position position="1"/>
    </location>
</feature>
<evidence type="ECO:0000256" key="6">
    <source>
        <dbReference type="ARBA" id="ARBA00023274"/>
    </source>
</evidence>
<dbReference type="FunFam" id="1.10.1900.20:FF:000001">
    <property type="entry name" value="50S ribosomal protein L20"/>
    <property type="match status" value="1"/>
</dbReference>
<evidence type="ECO:0000256" key="4">
    <source>
        <dbReference type="ARBA" id="ARBA00022884"/>
    </source>
</evidence>
<accession>A0A371ER11</accession>
<evidence type="ECO:0000256" key="1">
    <source>
        <dbReference type="ARBA" id="ARBA00004474"/>
    </source>
</evidence>
<proteinExistence type="inferred from homology"/>
<dbReference type="Proteomes" id="UP000257109">
    <property type="component" value="Unassembled WGS sequence"/>
</dbReference>
<evidence type="ECO:0000256" key="8">
    <source>
        <dbReference type="ARBA" id="ARBA00035420"/>
    </source>
</evidence>
<evidence type="ECO:0000256" key="3">
    <source>
        <dbReference type="ARBA" id="ARBA00022730"/>
    </source>
</evidence>
<dbReference type="GO" id="GO:0005840">
    <property type="term" value="C:ribosome"/>
    <property type="evidence" value="ECO:0007669"/>
    <property type="project" value="UniProtKB-KW"/>
</dbReference>
<dbReference type="Gene3D" id="1.10.1900.20">
    <property type="entry name" value="Ribosomal protein L20"/>
    <property type="match status" value="1"/>
</dbReference>
<dbReference type="GO" id="GO:0019843">
    <property type="term" value="F:rRNA binding"/>
    <property type="evidence" value="ECO:0007669"/>
    <property type="project" value="UniProtKB-KW"/>
</dbReference>